<evidence type="ECO:0000313" key="3">
    <source>
        <dbReference type="EMBL" id="MFO3665013.1"/>
    </source>
</evidence>
<accession>A0ABW9M6M1</accession>
<feature type="chain" id="PRO_5045970947" evidence="2">
    <location>
        <begin position="27"/>
        <end position="362"/>
    </location>
</feature>
<keyword evidence="2" id="KW-0732">Signal</keyword>
<proteinExistence type="predicted"/>
<dbReference type="SUPFAM" id="SSF53850">
    <property type="entry name" value="Periplasmic binding protein-like II"/>
    <property type="match status" value="1"/>
</dbReference>
<dbReference type="PANTHER" id="PTHR35841">
    <property type="entry name" value="PHOSPHONATES-BINDING PERIPLASMIC PROTEIN"/>
    <property type="match status" value="1"/>
</dbReference>
<dbReference type="PANTHER" id="PTHR35841:SF1">
    <property type="entry name" value="PHOSPHONATES-BINDING PERIPLASMIC PROTEIN"/>
    <property type="match status" value="1"/>
</dbReference>
<protein>
    <submittedName>
        <fullName evidence="3">Phosphate/phosphite/phosphonate ABC transporter substrate-binding protein</fullName>
    </submittedName>
</protein>
<keyword evidence="4" id="KW-1185">Reference proteome</keyword>
<feature type="signal peptide" evidence="2">
    <location>
        <begin position="1"/>
        <end position="26"/>
    </location>
</feature>
<dbReference type="Gene3D" id="3.40.190.10">
    <property type="entry name" value="Periplasmic binding protein-like II"/>
    <property type="match status" value="2"/>
</dbReference>
<sequence>MKLNKIFSLGMTLMTALAFTACGNNADNQPENTDEANTSETASTETTEENKAIDKLTVQFVPSREPEEIITATEPLKDMLKEELEKEGYEVEDVDISVGTSYEATGEAMSAGTVDVGFIPGGTYVTYDDGVEAILTATRNGLSIESDDAKEWNDKAPTEKVDDQVTFYRGLVLAGPSEKGQELAAKINNGEKLSWEDLDSANWAVMGPTSPAGYLYPSLWLKNNYEHTISELSNAVQADSYPSSFARLATGQIDVLVTYGDARMDFVDQWQSEFGGKNDIFTDVQVIGVTDKMMNDTISVSESSEKMTPELIEALQNAFINIGNTDEGKEVIAIYTHNGYEKANPADYDSEREVQKMARDAN</sequence>
<comment type="caution">
    <text evidence="3">The sequence shown here is derived from an EMBL/GenBank/DDBJ whole genome shotgun (WGS) entry which is preliminary data.</text>
</comment>
<evidence type="ECO:0000256" key="1">
    <source>
        <dbReference type="SAM" id="MobiDB-lite"/>
    </source>
</evidence>
<dbReference type="EMBL" id="JBGMEI010000002">
    <property type="protein sequence ID" value="MFO3665013.1"/>
    <property type="molecule type" value="Genomic_DNA"/>
</dbReference>
<dbReference type="RefSeq" id="WP_410030746.1">
    <property type="nucleotide sequence ID" value="NZ_JBGMEI010000002.1"/>
</dbReference>
<gene>
    <name evidence="3" type="ORF">ACCQ41_01905</name>
</gene>
<evidence type="ECO:0000256" key="2">
    <source>
        <dbReference type="SAM" id="SignalP"/>
    </source>
</evidence>
<evidence type="ECO:0000313" key="4">
    <source>
        <dbReference type="Proteomes" id="UP001637996"/>
    </source>
</evidence>
<feature type="compositionally biased region" description="Low complexity" evidence="1">
    <location>
        <begin position="35"/>
        <end position="45"/>
    </location>
</feature>
<feature type="region of interest" description="Disordered" evidence="1">
    <location>
        <begin position="28"/>
        <end position="49"/>
    </location>
</feature>
<name>A0ABW9M6M1_9FIRM</name>
<dbReference type="PROSITE" id="PS51257">
    <property type="entry name" value="PROKAR_LIPOPROTEIN"/>
    <property type="match status" value="1"/>
</dbReference>
<reference evidence="3 4" key="1">
    <citation type="journal article" date="2025" name="Anaerobe">
        <title>Description of Anaerococcus kampingiae sp. nov., Anaerococcus groningensis sp. nov., Anaerococcus martiniensis sp. nov., and Anaerococcus cruorum sp. nov., isolated from human clinical specimens.</title>
        <authorList>
            <person name="Boiten K.E."/>
            <person name="Meijer J."/>
            <person name="van Wezel E.M."/>
            <person name="Veloo A.C.M."/>
        </authorList>
    </citation>
    <scope>NUCLEOTIDE SEQUENCE [LARGE SCALE GENOMIC DNA]</scope>
    <source>
        <strain evidence="3 4">ENR0831</strain>
    </source>
</reference>
<dbReference type="Pfam" id="PF12974">
    <property type="entry name" value="Phosphonate-bd"/>
    <property type="match status" value="1"/>
</dbReference>
<organism evidence="3 4">
    <name type="scientific">Anaerococcus martiniensis</name>
    <dbReference type="NCBI Taxonomy" id="3115615"/>
    <lineage>
        <taxon>Bacteria</taxon>
        <taxon>Bacillati</taxon>
        <taxon>Bacillota</taxon>
        <taxon>Tissierellia</taxon>
        <taxon>Tissierellales</taxon>
        <taxon>Peptoniphilaceae</taxon>
        <taxon>Anaerococcus</taxon>
    </lineage>
</organism>
<dbReference type="Proteomes" id="UP001637996">
    <property type="component" value="Unassembled WGS sequence"/>
</dbReference>